<proteinExistence type="inferred from homology"/>
<sequence length="303" mass="32791">MSLLELSDVHVVHRIRARRLFGHDNVYALTDANLTLTAGETVGIVGESGCGKSTLAKVIVGLQRPTQGTVRFTGKHIGMIFQDPSTALNRRLPITKIIRDPLDVHKQGTPAERDDRVRELMSLVGLPDSVADAVPGQLSGGQRQRVAIARALALRPQLLVADEPTSALDVSVRAQILNLLVDLRERLGLAMVFISHDIQTVKKMSDRIITMYLGRIVEEAPAAAVPEATHHPYMRALFSATPSLLHAVEPIVLTGPVPSATNPPSGCNFRTRCWKATDECAAELPALVTAGAGHTYRCIHPVL</sequence>
<dbReference type="InterPro" id="IPR027417">
    <property type="entry name" value="P-loop_NTPase"/>
</dbReference>
<dbReference type="PROSITE" id="PS50893">
    <property type="entry name" value="ABC_TRANSPORTER_2"/>
    <property type="match status" value="1"/>
</dbReference>
<dbReference type="InterPro" id="IPR003593">
    <property type="entry name" value="AAA+_ATPase"/>
</dbReference>
<dbReference type="PANTHER" id="PTHR43776">
    <property type="entry name" value="TRANSPORT ATP-BINDING PROTEIN"/>
    <property type="match status" value="1"/>
</dbReference>
<dbReference type="PANTHER" id="PTHR43776:SF7">
    <property type="entry name" value="D,D-DIPEPTIDE TRANSPORT ATP-BINDING PROTEIN DDPF-RELATED"/>
    <property type="match status" value="1"/>
</dbReference>
<dbReference type="InterPro" id="IPR013563">
    <property type="entry name" value="Oligopep_ABC_C"/>
</dbReference>
<evidence type="ECO:0000256" key="4">
    <source>
        <dbReference type="ARBA" id="ARBA00022840"/>
    </source>
</evidence>
<dbReference type="NCBIfam" id="TIGR01727">
    <property type="entry name" value="oligo_HPY"/>
    <property type="match status" value="1"/>
</dbReference>
<evidence type="ECO:0000256" key="3">
    <source>
        <dbReference type="ARBA" id="ARBA00022741"/>
    </source>
</evidence>
<name>A0ABX2FFF1_9PSEU</name>
<dbReference type="EMBL" id="JAAATY010000029">
    <property type="protein sequence ID" value="NRN69556.1"/>
    <property type="molecule type" value="Genomic_DNA"/>
</dbReference>
<dbReference type="InterPro" id="IPR003439">
    <property type="entry name" value="ABC_transporter-like_ATP-bd"/>
</dbReference>
<dbReference type="PROSITE" id="PS00211">
    <property type="entry name" value="ABC_TRANSPORTER_1"/>
    <property type="match status" value="1"/>
</dbReference>
<keyword evidence="2" id="KW-0813">Transport</keyword>
<keyword evidence="3" id="KW-0547">Nucleotide-binding</keyword>
<dbReference type="InterPro" id="IPR017871">
    <property type="entry name" value="ABC_transporter-like_CS"/>
</dbReference>
<feature type="domain" description="ABC transporter" evidence="5">
    <location>
        <begin position="4"/>
        <end position="238"/>
    </location>
</feature>
<dbReference type="Pfam" id="PF00005">
    <property type="entry name" value="ABC_tran"/>
    <property type="match status" value="1"/>
</dbReference>
<protein>
    <submittedName>
        <fullName evidence="6">Oligopeptide transport ATP-binding protein OppF</fullName>
    </submittedName>
</protein>
<reference evidence="6 7" key="1">
    <citation type="submission" date="2020-01" db="EMBL/GenBank/DDBJ databases">
        <title>Kibdelosporangium persica a novel Actinomycetes from a hot desert in Iran.</title>
        <authorList>
            <person name="Safaei N."/>
            <person name="Zaburannyi N."/>
            <person name="Mueller R."/>
            <person name="Wink J."/>
        </authorList>
    </citation>
    <scope>NUCLEOTIDE SEQUENCE [LARGE SCALE GENOMIC DNA]</scope>
    <source>
        <strain evidence="6 7">4NS15</strain>
    </source>
</reference>
<accession>A0ABX2FFF1</accession>
<organism evidence="6 7">
    <name type="scientific">Kibdelosporangium persicum</name>
    <dbReference type="NCBI Taxonomy" id="2698649"/>
    <lineage>
        <taxon>Bacteria</taxon>
        <taxon>Bacillati</taxon>
        <taxon>Actinomycetota</taxon>
        <taxon>Actinomycetes</taxon>
        <taxon>Pseudonocardiales</taxon>
        <taxon>Pseudonocardiaceae</taxon>
        <taxon>Kibdelosporangium</taxon>
    </lineage>
</organism>
<evidence type="ECO:0000256" key="1">
    <source>
        <dbReference type="ARBA" id="ARBA00005417"/>
    </source>
</evidence>
<dbReference type="GO" id="GO:0005524">
    <property type="term" value="F:ATP binding"/>
    <property type="evidence" value="ECO:0007669"/>
    <property type="project" value="UniProtKB-KW"/>
</dbReference>
<comment type="similarity">
    <text evidence="1">Belongs to the ABC transporter superfamily.</text>
</comment>
<keyword evidence="7" id="KW-1185">Reference proteome</keyword>
<evidence type="ECO:0000313" key="7">
    <source>
        <dbReference type="Proteomes" id="UP000763557"/>
    </source>
</evidence>
<evidence type="ECO:0000313" key="6">
    <source>
        <dbReference type="EMBL" id="NRN69556.1"/>
    </source>
</evidence>
<dbReference type="Proteomes" id="UP000763557">
    <property type="component" value="Unassembled WGS sequence"/>
</dbReference>
<dbReference type="Gene3D" id="3.40.50.300">
    <property type="entry name" value="P-loop containing nucleotide triphosphate hydrolases"/>
    <property type="match status" value="1"/>
</dbReference>
<dbReference type="SMART" id="SM00382">
    <property type="entry name" value="AAA"/>
    <property type="match status" value="1"/>
</dbReference>
<dbReference type="RefSeq" id="WP_173139904.1">
    <property type="nucleotide sequence ID" value="NZ_CBCSGW010000024.1"/>
</dbReference>
<comment type="caution">
    <text evidence="6">The sequence shown here is derived from an EMBL/GenBank/DDBJ whole genome shotgun (WGS) entry which is preliminary data.</text>
</comment>
<dbReference type="InterPro" id="IPR050319">
    <property type="entry name" value="ABC_transp_ATP-bind"/>
</dbReference>
<gene>
    <name evidence="6" type="ORF">GC106_68130</name>
</gene>
<dbReference type="SUPFAM" id="SSF52540">
    <property type="entry name" value="P-loop containing nucleoside triphosphate hydrolases"/>
    <property type="match status" value="1"/>
</dbReference>
<dbReference type="Pfam" id="PF08352">
    <property type="entry name" value="oligo_HPY"/>
    <property type="match status" value="1"/>
</dbReference>
<evidence type="ECO:0000256" key="2">
    <source>
        <dbReference type="ARBA" id="ARBA00022448"/>
    </source>
</evidence>
<keyword evidence="4 6" id="KW-0067">ATP-binding</keyword>
<dbReference type="CDD" id="cd03257">
    <property type="entry name" value="ABC_NikE_OppD_transporters"/>
    <property type="match status" value="1"/>
</dbReference>
<evidence type="ECO:0000259" key="5">
    <source>
        <dbReference type="PROSITE" id="PS50893"/>
    </source>
</evidence>